<evidence type="ECO:0000256" key="2">
    <source>
        <dbReference type="ARBA" id="ARBA00023163"/>
    </source>
</evidence>
<dbReference type="SUPFAM" id="SSF46785">
    <property type="entry name" value="Winged helix' DNA-binding domain"/>
    <property type="match status" value="1"/>
</dbReference>
<dbReference type="InterPro" id="IPR036390">
    <property type="entry name" value="WH_DNA-bd_sf"/>
</dbReference>
<keyword evidence="2" id="KW-0804">Transcription</keyword>
<dbReference type="Gene3D" id="3.30.450.40">
    <property type="match status" value="1"/>
</dbReference>
<evidence type="ECO:0000256" key="1">
    <source>
        <dbReference type="ARBA" id="ARBA00023015"/>
    </source>
</evidence>
<dbReference type="Pfam" id="PF09339">
    <property type="entry name" value="HTH_IclR"/>
    <property type="match status" value="1"/>
</dbReference>
<dbReference type="InterPro" id="IPR003018">
    <property type="entry name" value="GAF"/>
</dbReference>
<reference evidence="4" key="2">
    <citation type="submission" date="2020-09" db="EMBL/GenBank/DDBJ databases">
        <authorList>
            <person name="Sun Q."/>
            <person name="Kim S."/>
        </authorList>
    </citation>
    <scope>NUCLEOTIDE SEQUENCE</scope>
    <source>
        <strain evidence="4">KCTC 12870</strain>
    </source>
</reference>
<proteinExistence type="predicted"/>
<dbReference type="PROSITE" id="PS51077">
    <property type="entry name" value="HTH_ICLR"/>
    <property type="match status" value="1"/>
</dbReference>
<dbReference type="GO" id="GO:0045892">
    <property type="term" value="P:negative regulation of DNA-templated transcription"/>
    <property type="evidence" value="ECO:0007669"/>
    <property type="project" value="TreeGrafter"/>
</dbReference>
<dbReference type="InterPro" id="IPR036388">
    <property type="entry name" value="WH-like_DNA-bd_sf"/>
</dbReference>
<feature type="domain" description="HTH iclR-type" evidence="3">
    <location>
        <begin position="16"/>
        <end position="77"/>
    </location>
</feature>
<evidence type="ECO:0000313" key="4">
    <source>
        <dbReference type="EMBL" id="GHB92144.1"/>
    </source>
</evidence>
<dbReference type="AlphaFoldDB" id="A0A8J3DEQ0"/>
<evidence type="ECO:0000313" key="5">
    <source>
        <dbReference type="Proteomes" id="UP000642829"/>
    </source>
</evidence>
<dbReference type="PANTHER" id="PTHR30136">
    <property type="entry name" value="HELIX-TURN-HELIX TRANSCRIPTIONAL REGULATOR, ICLR FAMILY"/>
    <property type="match status" value="1"/>
</dbReference>
<dbReference type="SUPFAM" id="SSF55781">
    <property type="entry name" value="GAF domain-like"/>
    <property type="match status" value="1"/>
</dbReference>
<gene>
    <name evidence="4" type="ORF">GCM10007047_03960</name>
</gene>
<dbReference type="GO" id="GO:0003677">
    <property type="term" value="F:DNA binding"/>
    <property type="evidence" value="ECO:0007669"/>
    <property type="project" value="InterPro"/>
</dbReference>
<name>A0A8J3DEQ0_9BACT</name>
<sequence length="249" mass="27977">MSVKADHSSDAKIDPAPALTRGLALLAILGRDGQSSLEALVRKTGWPKSSVWRYLQALESLGAVHQDDGSKLWEARQALRSVASLESLALEEARRILPVWAKEVKCCVELYRVGVASLVLIDRAEPEDEIVSIRARIGFQRDLEELEATVLIYFAFQNMVLPEANTWVWDEGRKRKVDPSAAAMRINEARTFNWAQDNDFNEFGIRRFACPILDGDQLVGVIAIAQRQTPRAERDKLLLIETIRTNLNP</sequence>
<dbReference type="InterPro" id="IPR005471">
    <property type="entry name" value="Tscrpt_reg_IclR_N"/>
</dbReference>
<dbReference type="Gene3D" id="1.10.10.10">
    <property type="entry name" value="Winged helix-like DNA-binding domain superfamily/Winged helix DNA-binding domain"/>
    <property type="match status" value="1"/>
</dbReference>
<keyword evidence="5" id="KW-1185">Reference proteome</keyword>
<dbReference type="SMART" id="SM00346">
    <property type="entry name" value="HTH_ICLR"/>
    <property type="match status" value="1"/>
</dbReference>
<reference evidence="4" key="1">
    <citation type="journal article" date="2014" name="Int. J. Syst. Evol. Microbiol.">
        <title>Complete genome sequence of Corynebacterium casei LMG S-19264T (=DSM 44701T), isolated from a smear-ripened cheese.</title>
        <authorList>
            <consortium name="US DOE Joint Genome Institute (JGI-PGF)"/>
            <person name="Walter F."/>
            <person name="Albersmeier A."/>
            <person name="Kalinowski J."/>
            <person name="Ruckert C."/>
        </authorList>
    </citation>
    <scope>NUCLEOTIDE SEQUENCE</scope>
    <source>
        <strain evidence="4">KCTC 12870</strain>
    </source>
</reference>
<accession>A0A8J3DEQ0</accession>
<dbReference type="InterPro" id="IPR029016">
    <property type="entry name" value="GAF-like_dom_sf"/>
</dbReference>
<evidence type="ECO:0000259" key="3">
    <source>
        <dbReference type="PROSITE" id="PS51077"/>
    </source>
</evidence>
<dbReference type="PANTHER" id="PTHR30136:SF34">
    <property type="entry name" value="TRANSCRIPTIONAL REGULATOR"/>
    <property type="match status" value="1"/>
</dbReference>
<dbReference type="Pfam" id="PF01590">
    <property type="entry name" value="GAF"/>
    <property type="match status" value="1"/>
</dbReference>
<dbReference type="GO" id="GO:0003700">
    <property type="term" value="F:DNA-binding transcription factor activity"/>
    <property type="evidence" value="ECO:0007669"/>
    <property type="project" value="TreeGrafter"/>
</dbReference>
<keyword evidence="1" id="KW-0805">Transcription regulation</keyword>
<comment type="caution">
    <text evidence="4">The sequence shown here is derived from an EMBL/GenBank/DDBJ whole genome shotgun (WGS) entry which is preliminary data.</text>
</comment>
<protein>
    <recommendedName>
        <fullName evidence="3">HTH iclR-type domain-containing protein</fullName>
    </recommendedName>
</protein>
<dbReference type="InterPro" id="IPR050707">
    <property type="entry name" value="HTH_MetabolicPath_Reg"/>
</dbReference>
<dbReference type="RefSeq" id="WP_189511333.1">
    <property type="nucleotide sequence ID" value="NZ_BMXG01000002.1"/>
</dbReference>
<organism evidence="4 5">
    <name type="scientific">Cerasicoccus arenae</name>
    <dbReference type="NCBI Taxonomy" id="424488"/>
    <lineage>
        <taxon>Bacteria</taxon>
        <taxon>Pseudomonadati</taxon>
        <taxon>Verrucomicrobiota</taxon>
        <taxon>Opitutia</taxon>
        <taxon>Puniceicoccales</taxon>
        <taxon>Cerasicoccaceae</taxon>
        <taxon>Cerasicoccus</taxon>
    </lineage>
</organism>
<dbReference type="Proteomes" id="UP000642829">
    <property type="component" value="Unassembled WGS sequence"/>
</dbReference>
<dbReference type="EMBL" id="BMXG01000002">
    <property type="protein sequence ID" value="GHB92144.1"/>
    <property type="molecule type" value="Genomic_DNA"/>
</dbReference>